<feature type="non-terminal residue" evidence="2">
    <location>
        <position position="141"/>
    </location>
</feature>
<evidence type="ECO:0000313" key="3">
    <source>
        <dbReference type="Proteomes" id="UP000789706"/>
    </source>
</evidence>
<proteinExistence type="predicted"/>
<keyword evidence="1" id="KW-0472">Membrane</keyword>
<feature type="transmembrane region" description="Helical" evidence="1">
    <location>
        <begin position="6"/>
        <end position="24"/>
    </location>
</feature>
<feature type="transmembrane region" description="Helical" evidence="1">
    <location>
        <begin position="36"/>
        <end position="61"/>
    </location>
</feature>
<dbReference type="Proteomes" id="UP000789706">
    <property type="component" value="Unassembled WGS sequence"/>
</dbReference>
<keyword evidence="1" id="KW-1133">Transmembrane helix</keyword>
<dbReference type="EMBL" id="CAJVPK010001905">
    <property type="protein sequence ID" value="CAG8601812.1"/>
    <property type="molecule type" value="Genomic_DNA"/>
</dbReference>
<organism evidence="2 3">
    <name type="scientific">Diversispora eburnea</name>
    <dbReference type="NCBI Taxonomy" id="1213867"/>
    <lineage>
        <taxon>Eukaryota</taxon>
        <taxon>Fungi</taxon>
        <taxon>Fungi incertae sedis</taxon>
        <taxon>Mucoromycota</taxon>
        <taxon>Glomeromycotina</taxon>
        <taxon>Glomeromycetes</taxon>
        <taxon>Diversisporales</taxon>
        <taxon>Diversisporaceae</taxon>
        <taxon>Diversispora</taxon>
    </lineage>
</organism>
<reference evidence="2" key="1">
    <citation type="submission" date="2021-06" db="EMBL/GenBank/DDBJ databases">
        <authorList>
            <person name="Kallberg Y."/>
            <person name="Tangrot J."/>
            <person name="Rosling A."/>
        </authorList>
    </citation>
    <scope>NUCLEOTIDE SEQUENCE</scope>
    <source>
        <strain evidence="2">AZ414A</strain>
    </source>
</reference>
<sequence length="141" mass="16564">MIYDYGRLFFSLAILGIFNYLSMIRWKNYDDEKHGYYWVITPVIETAIWMYATILSIINLASQQRGVFHIRGHLDLLYLLTVLSSLINIHSLYSKYGMDIKSDGEYYLFIWILIFSSVLLIITIFEPEDDPNGIYSKPNSK</sequence>
<evidence type="ECO:0000313" key="2">
    <source>
        <dbReference type="EMBL" id="CAG8601812.1"/>
    </source>
</evidence>
<protein>
    <submittedName>
        <fullName evidence="2">1891_t:CDS:1</fullName>
    </submittedName>
</protein>
<dbReference type="OrthoDB" id="10468276at2759"/>
<gene>
    <name evidence="2" type="ORF">DEBURN_LOCUS9559</name>
</gene>
<dbReference type="AlphaFoldDB" id="A0A9N9CHG5"/>
<evidence type="ECO:0000256" key="1">
    <source>
        <dbReference type="SAM" id="Phobius"/>
    </source>
</evidence>
<feature type="transmembrane region" description="Helical" evidence="1">
    <location>
        <begin position="76"/>
        <end position="94"/>
    </location>
</feature>
<name>A0A9N9CHG5_9GLOM</name>
<keyword evidence="1" id="KW-0812">Transmembrane</keyword>
<comment type="caution">
    <text evidence="2">The sequence shown here is derived from an EMBL/GenBank/DDBJ whole genome shotgun (WGS) entry which is preliminary data.</text>
</comment>
<keyword evidence="3" id="KW-1185">Reference proteome</keyword>
<accession>A0A9N9CHG5</accession>
<feature type="transmembrane region" description="Helical" evidence="1">
    <location>
        <begin position="106"/>
        <end position="125"/>
    </location>
</feature>